<sequence>MTAEPDFVARYALSQGWGLKPRTILVEGTSDVALFGLAARLFHRSTGKDLLGDLAVLAAGEGDRGGTHGVVRELVTMRNLSRAYLSPAGRPVYRVIGLFDNDVAGQKAVNGARSVDASIIEYRDVFRLRPTMPIGGSLDPLALKRSFEERNEAYKGLNWELEDLIGSALMELFLHENPTALIREHVMSDRTHRELTRDGKSRLVRFCQTHADLASLDDLVATLHALRHYLVLPSLV</sequence>
<proteinExistence type="predicted"/>
<dbReference type="Proteomes" id="UP000326881">
    <property type="component" value="Chromosome"/>
</dbReference>
<evidence type="ECO:0008006" key="3">
    <source>
        <dbReference type="Google" id="ProtNLM"/>
    </source>
</evidence>
<organism evidence="1 2">
    <name type="scientific">Rhizobium grahamii</name>
    <dbReference type="NCBI Taxonomy" id="1120045"/>
    <lineage>
        <taxon>Bacteria</taxon>
        <taxon>Pseudomonadati</taxon>
        <taxon>Pseudomonadota</taxon>
        <taxon>Alphaproteobacteria</taxon>
        <taxon>Hyphomicrobiales</taxon>
        <taxon>Rhizobiaceae</taxon>
        <taxon>Rhizobium/Agrobacterium group</taxon>
        <taxon>Rhizobium</taxon>
    </lineage>
</organism>
<dbReference type="EMBL" id="CP043498">
    <property type="protein sequence ID" value="QFY60658.1"/>
    <property type="molecule type" value="Genomic_DNA"/>
</dbReference>
<gene>
    <name evidence="1" type="ORF">FZ934_09600</name>
</gene>
<dbReference type="AlphaFoldDB" id="A0A5Q0C425"/>
<dbReference type="OrthoDB" id="7821985at2"/>
<dbReference type="KEGG" id="rgr:FZ934_09600"/>
<reference evidence="1 2" key="1">
    <citation type="submission" date="2019-08" db="EMBL/GenBank/DDBJ databases">
        <title>Prosopis cineraria nodule microbiome.</title>
        <authorList>
            <person name="Ali R."/>
            <person name="Chaluvadi S.R."/>
            <person name="Wang X."/>
        </authorList>
    </citation>
    <scope>NUCLEOTIDE SEQUENCE [LARGE SCALE GENOMIC DNA]</scope>
    <source>
        <strain evidence="1 2">BG7</strain>
    </source>
</reference>
<evidence type="ECO:0000313" key="1">
    <source>
        <dbReference type="EMBL" id="QFY60658.1"/>
    </source>
</evidence>
<protein>
    <recommendedName>
        <fullName evidence="3">ATP-dependent endonuclease</fullName>
    </recommendedName>
</protein>
<name>A0A5Q0C425_9HYPH</name>
<dbReference type="RefSeq" id="WP_018095597.1">
    <property type="nucleotide sequence ID" value="NZ_CP043498.1"/>
</dbReference>
<keyword evidence="2" id="KW-1185">Reference proteome</keyword>
<accession>A0A5Q0C425</accession>
<evidence type="ECO:0000313" key="2">
    <source>
        <dbReference type="Proteomes" id="UP000326881"/>
    </source>
</evidence>